<evidence type="ECO:0000313" key="3">
    <source>
        <dbReference type="Proteomes" id="UP000837803"/>
    </source>
</evidence>
<sequence length="179" mass="20235">MLQMRYLISLSALGLFLFGACRSTYPETPDRLQTSYPRLNKQLQGLVNVDSFTISPAEATQLPEAVYLDARERVEYDVSHLPDARYIGFGTLDTTTLRSLSSATPLVVYCTVGYRSERIARELRMLGFTDVYNLYGSLYAWRLAGLPLVDAQGMPTDLIHTYNRKWGTFIPDTLGTKVY</sequence>
<name>A0ABN8F958_9BACT</name>
<dbReference type="EMBL" id="CAKLPZ010000002">
    <property type="protein sequence ID" value="CAH1000992.1"/>
    <property type="molecule type" value="Genomic_DNA"/>
</dbReference>
<gene>
    <name evidence="2" type="primary">glpE_2</name>
    <name evidence="2" type="ORF">LEM8419_01987</name>
</gene>
<dbReference type="PROSITE" id="PS50206">
    <property type="entry name" value="RHODANESE_3"/>
    <property type="match status" value="1"/>
</dbReference>
<dbReference type="GO" id="GO:0004792">
    <property type="term" value="F:thiosulfate-cyanide sulfurtransferase activity"/>
    <property type="evidence" value="ECO:0007669"/>
    <property type="project" value="UniProtKB-EC"/>
</dbReference>
<dbReference type="Gene3D" id="3.40.250.10">
    <property type="entry name" value="Rhodanese-like domain"/>
    <property type="match status" value="1"/>
</dbReference>
<keyword evidence="3" id="KW-1185">Reference proteome</keyword>
<accession>A0ABN8F958</accession>
<proteinExistence type="predicted"/>
<comment type="caution">
    <text evidence="2">The sequence shown here is derived from an EMBL/GenBank/DDBJ whole genome shotgun (WGS) entry which is preliminary data.</text>
</comment>
<dbReference type="InterPro" id="IPR050229">
    <property type="entry name" value="GlpE_sulfurtransferase"/>
</dbReference>
<dbReference type="Pfam" id="PF00581">
    <property type="entry name" value="Rhodanese"/>
    <property type="match status" value="1"/>
</dbReference>
<dbReference type="InterPro" id="IPR036873">
    <property type="entry name" value="Rhodanese-like_dom_sf"/>
</dbReference>
<dbReference type="InterPro" id="IPR001763">
    <property type="entry name" value="Rhodanese-like_dom"/>
</dbReference>
<reference evidence="2" key="1">
    <citation type="submission" date="2021-12" db="EMBL/GenBank/DDBJ databases">
        <authorList>
            <person name="Rodrigo-Torres L."/>
            <person name="Arahal R. D."/>
            <person name="Lucena T."/>
        </authorList>
    </citation>
    <scope>NUCLEOTIDE SEQUENCE</scope>
    <source>
        <strain evidence="2">CECT 8419</strain>
    </source>
</reference>
<evidence type="ECO:0000259" key="1">
    <source>
        <dbReference type="PROSITE" id="PS50206"/>
    </source>
</evidence>
<dbReference type="PROSITE" id="PS51257">
    <property type="entry name" value="PROKAR_LIPOPROTEIN"/>
    <property type="match status" value="1"/>
</dbReference>
<dbReference type="PANTHER" id="PTHR43031">
    <property type="entry name" value="FAD-DEPENDENT OXIDOREDUCTASE"/>
    <property type="match status" value="1"/>
</dbReference>
<dbReference type="PANTHER" id="PTHR43031:SF1">
    <property type="entry name" value="PYRIDINE NUCLEOTIDE-DISULPHIDE OXIDOREDUCTASE"/>
    <property type="match status" value="1"/>
</dbReference>
<evidence type="ECO:0000313" key="2">
    <source>
        <dbReference type="EMBL" id="CAH1000992.1"/>
    </source>
</evidence>
<organism evidence="2 3">
    <name type="scientific">Neolewinella maritima</name>
    <dbReference type="NCBI Taxonomy" id="1383882"/>
    <lineage>
        <taxon>Bacteria</taxon>
        <taxon>Pseudomonadati</taxon>
        <taxon>Bacteroidota</taxon>
        <taxon>Saprospiria</taxon>
        <taxon>Saprospirales</taxon>
        <taxon>Lewinellaceae</taxon>
        <taxon>Neolewinella</taxon>
    </lineage>
</organism>
<dbReference type="SUPFAM" id="SSF52821">
    <property type="entry name" value="Rhodanese/Cell cycle control phosphatase"/>
    <property type="match status" value="1"/>
</dbReference>
<dbReference type="RefSeq" id="WP_238750930.1">
    <property type="nucleotide sequence ID" value="NZ_CAKLPZ010000002.1"/>
</dbReference>
<feature type="domain" description="Rhodanese" evidence="1">
    <location>
        <begin position="61"/>
        <end position="150"/>
    </location>
</feature>
<keyword evidence="2" id="KW-0808">Transferase</keyword>
<dbReference type="EC" id="2.8.1.1" evidence="2"/>
<dbReference type="Proteomes" id="UP000837803">
    <property type="component" value="Unassembled WGS sequence"/>
</dbReference>
<dbReference type="SMART" id="SM00450">
    <property type="entry name" value="RHOD"/>
    <property type="match status" value="1"/>
</dbReference>
<dbReference type="CDD" id="cd00158">
    <property type="entry name" value="RHOD"/>
    <property type="match status" value="1"/>
</dbReference>
<protein>
    <submittedName>
        <fullName evidence="2">Thiosulfate sulfurtransferase GlpE</fullName>
        <ecNumber evidence="2">2.8.1.1</ecNumber>
    </submittedName>
</protein>